<feature type="region of interest" description="Disordered" evidence="1">
    <location>
        <begin position="2205"/>
        <end position="2229"/>
    </location>
</feature>
<feature type="compositionally biased region" description="Pro residues" evidence="1">
    <location>
        <begin position="1994"/>
        <end position="2014"/>
    </location>
</feature>
<feature type="compositionally biased region" description="Polar residues" evidence="1">
    <location>
        <begin position="1034"/>
        <end position="1051"/>
    </location>
</feature>
<feature type="compositionally biased region" description="Basic residues" evidence="1">
    <location>
        <begin position="1137"/>
        <end position="1149"/>
    </location>
</feature>
<feature type="compositionally biased region" description="Low complexity" evidence="1">
    <location>
        <begin position="463"/>
        <end position="484"/>
    </location>
</feature>
<feature type="compositionally biased region" description="Low complexity" evidence="1">
    <location>
        <begin position="1576"/>
        <end position="1590"/>
    </location>
</feature>
<feature type="compositionally biased region" description="Basic and acidic residues" evidence="1">
    <location>
        <begin position="915"/>
        <end position="931"/>
    </location>
</feature>
<dbReference type="InterPro" id="IPR001025">
    <property type="entry name" value="BAH_dom"/>
</dbReference>
<feature type="region of interest" description="Disordered" evidence="1">
    <location>
        <begin position="1191"/>
        <end position="1494"/>
    </location>
</feature>
<evidence type="ECO:0000256" key="1">
    <source>
        <dbReference type="SAM" id="MobiDB-lite"/>
    </source>
</evidence>
<feature type="compositionally biased region" description="Low complexity" evidence="1">
    <location>
        <begin position="2153"/>
        <end position="2167"/>
    </location>
</feature>
<feature type="compositionally biased region" description="Basic and acidic residues" evidence="1">
    <location>
        <begin position="2754"/>
        <end position="2766"/>
    </location>
</feature>
<feature type="compositionally biased region" description="Basic residues" evidence="1">
    <location>
        <begin position="2779"/>
        <end position="2793"/>
    </location>
</feature>
<feature type="region of interest" description="Disordered" evidence="1">
    <location>
        <begin position="2149"/>
        <end position="2169"/>
    </location>
</feature>
<sequence>MKPKKQQSSSASDRKPSGGGSSSGAAPTTAASLGTAGTEAKSTPTNSSSSTATSTAPPTKKPVKRLQSKAKESAASTSQTAAAGPGSAATVAPPAAGGGKSSEKPSSTVTATSGAAASSGTVQSNKSKSAAVAAAAASGGKGTAATPSTAIAPNTEPAKDSNDGTVATESGANAPSSSAPLGSASGNSETSAVATPPSKGNKGVAKTIKSDSIGTTAQTQGSATKGAPKEARKSTKGGTGAGAGTKKAASQAEKSDAGKRKQSSAAAGTTNPAPVSSGAGGPGESRPQAAATGGTPTATDSKLREKEKKIQKELKNLGVPDKTINQSIDAAYLLESVESVVNPSISEMVKTKSRTTVAQGKYGGGGGGDIITIGGGVPGGRKSSITSEDPPASTEAEAEKQPKESVFTGTAGTGKVKKSVTLKLDHQPEEGPKPTKSSGKGVSAKESSEKAAPKAGRKDEKASATAVALGAATASASKSSSKATGQGGKSSKKANNPAGPTDSKQKKTSGADHTAKNTEQQKKDTAAIEAPMPVVKQSSEQDCSSAAIGNRGSSVEQEDHEEQKNEEVHIRIDSIVKALEREDIETTPAGAKKDLVDDALEAAKEDGPAVAAPPGPLLTTPAKGSTDGKAKKLPASRKPPVKKEGTAASSKSKAKEANDKKKAPASAPVDAPDKKEVKFQEQTPTSPAKRKYVKKPKSSAGSTAAVVESVSGEKPVKIAKSTSAKKAPAAASKAKQAEAKGSSKIPAAAAANVPSSASKDVDSSKDDKTPDNQAKPPEPSSASAVGAGRDRSSTENDDDLPLRQLQQKQNQAQPAREPAVQSTEKSTTTEPTSSQVVGQEKASQQQPSDKEKEDRTNSGSGGANAPNATGPILAGLLKSSAKQGKRPYVRKNASAGGGGSKASKTTPTVAVHALGHPDETKERKLEKKDVYDFDDSESEIETPVKPGKPSFKRKSSMDISQSREDISRDATDDPDPPKAKTDVGSKHEETPLVAEACGVEGEGEKAKRTEPEPAKRTTVPLKKQKRRIEAVLSESLSSAPNKEQKGGASSASEKEQDDDAAGVECVVAPEAKVKKKATPPASRRHKQEPKDDSQSSADEADDDDDDDDGVDGRAGVGDDNESADSDGCSSTDTVRTRIAKKRQSAKKRNVKLYGFWSGPKRHRVASLNALAKVHCLNANEMRCAHEASLVTQSGGSRVIHPITKDGERIKKERICPDEDSAGEESRSGETGCGGESTEQTRGKEPEQSKAKDAAERKDGGEKKKGGDEKKDSVKQERKEAPSQQQQQQQPQQQQKQSEGTARDELKAKVKEEAPKKDSDQDSAESSEEEPVVARNLRYVPGLRGAGKHWDPDASSLESEIEQLPDSDETYAQGKDTDPTRKRKIKKKVVRKSKAKTAAAQAKIEKSEKDKEKSEKATEKAEKPPKPPVKKIKKELKALLTDNERQDDGAASSSSTASEKVGSAKTKPADDVAAAKKRKREPKCEPGGDYKDYIGKKRMASLNATAMLAATYEVQRVLYRNTDSSDSESSAEKAAPKPKKTSKELKEQKENAAKEAAAKAAAKTDTAGEKASRAGEVVQSGSQPGASGSPVDSKQVDMVASLGSTGTSQPSTSSGISVAQQEVLTKKKKVVIKTEPMRDRKDDPMEVKREIEEPRPVSSNLVIAQDTEVTITGVYVNSSLGTNQEAYCKMQYRVQQSVTEERLVRPGEAPPKSYTPLSALSSMRPPNDQALSTPPLFVPPAQCDSPLGPPRAFYPPPTSSSGSSSAFCAPMPHDSPGYYQPAGPLISPHLLGQPPTAQHGPKSGPDGDTLLAGPPQPPASSTADSTDSDVLLTGTPGRPADDLPMGFHPLRPRAAVAAAAAAADDADRYFRSVFAGGGADPAHRTHPYGSSRYGPTAGVGGAGGSGGGAPPANLYPRPMQMHCPPATYLPPGYYAPSPYGPQPPPPHGPPPEMYYTHAYPAHFYPKFAPPYYPTTRRYYTGPPGPGPEHHMYEQAPPPTSAQGPPGPGPPPPPPSGAQLVPAGPQGPQHLEHYPYPPYPGYGSPGPGSGGQCYSRNLQHPPPPPPYMGKPMYDSERIHHHLASEYVSVLSCVCSCADAHYTTNCPCPMQCPKNVNAGSLIGIKASKGPVATNNHIVQNQTTSARMSLPEPITISSSSSSASSSSSPAPVDIHSPVSAAAVAAAVTTTATTVASQPTVGNIEPVASTMAAAKQQPPHLSQHGYHAHHHHGAQPMELHPSANHVLAHPYQYHYHHPGYGPSLPPAEVPQKPAVTSTSTAAVTTSSAIAKQQPPAAVVTTAGSDHPEKMCYKTEQLIKPEAPGELHPTPMHYASPYHHYQYPMGYYHPPHHHHAKLPDLKEEPHGTLTPPYSITSKMALLDTAEMSPARLSSSADGHPAKVSDCGDKVRGAEADDKLTNIPVSTIVKQEIEEFKLLEPLVGTICKKEDFEETGPAMTPDLLDEAIVIKRDRDEVKLATSPAFEHHLQQRHLQHHHLHHHHSASTNLLHGPPHHHQLHSRYSSMQQQQKPLITGLLVEKDDGESDAKLPPDSKSLLTKLVLTTEASMVEPPEAATTTTTAKSTTLEVELLSRVDAAAQQQAGGTSSDSSLSLSDSLTPRTAAGAAEQLNRISKDTVEQVQSHDSGLDPPSPVPIPASTVKRRPLLVACKKPTPKQSPPNSYKNLIKRTNGGVSDAEDAREPECPEPVELSEEEEEEEDDEEEEEEEEEDDEEEEEDDEEEDTEALLEKDVEDVEDIELQEQRKVEAEKRALLDVSRASQESAGRKQHIRKRAVSKRKPASNVRKFPSTSGTPQDKLHRKQQSLVSKKWASSKAVARSAKRLHRVFRSNIESLKRLPAALRERLLRRSNITFVPIRRTVRKRLNRSQLVLETAEHENSEMPESITDRADEMGLSKLNDTEPTPLPPTELAIPTDASKVAESCSGVTSSTSPTSNVTIPPLSNVDRTIDLVAKGYFSEPEILTCPERTWLKKLKQQQEGRSLSEQSRGAAAKRTGEGTSKKCKAKCSLEMPTPNAVAPVPSEKCKKSKSKSKSSKAVAVPVSDIEPEEPVPKSSKTATEGKKSKSKKKANAKERKKSEPSSRKRKQKEQPDEEEVSHAPNRKRSSKEQDSLAVKTGEALYLRATSTPIPPSAGEMLPVPGQVDRELSDAADRKAGGVLDDSVVTLMDQSSVIDDRETDFDDAATMLVEDDVASVDTSVLINRHHHNNNNNNNSAITDKNNLAEEQQRVDQIVLAAPLQAIIAEGKEGSELEPPEGMEPFMDEQLDEDEAIAASQLQVTVRQSVEVVQPVAPSMDLPLDPVHATYDDEYEELEEEELQPKRGSSRSVKRRRSRSKTKSKKFSTKKRHRPSLRAEQQLLQEIIVPKRCTTIPRWSNGWTWEGQPFQGKVFLNSDDPPVLRTCYPAMRHSVGDIIKPRDCVLLKAGSKRAELPYVAKVAHLWENPDDGEMMMSLLWYYRPEHTEQGRQRTDGPDEVFASRHKDHNSVACIEDKCYVLTFSEYCRFRRQLKGYEENIEEQPSIVPPLRRENPRLPPPIVSPELVMYCQRVYEFRQKRLLKSTS</sequence>
<feature type="region of interest" description="Disordered" evidence="1">
    <location>
        <begin position="1521"/>
        <end position="1655"/>
    </location>
</feature>
<feature type="compositionally biased region" description="Acidic residues" evidence="1">
    <location>
        <begin position="2698"/>
        <end position="2753"/>
    </location>
</feature>
<feature type="compositionally biased region" description="Polar residues" evidence="1">
    <location>
        <begin position="2989"/>
        <end position="2999"/>
    </location>
</feature>
<feature type="compositionally biased region" description="Polar residues" evidence="1">
    <location>
        <begin position="835"/>
        <end position="847"/>
    </location>
</feature>
<feature type="compositionally biased region" description="Polar residues" evidence="1">
    <location>
        <begin position="1"/>
        <end position="11"/>
    </location>
</feature>
<feature type="region of interest" description="Disordered" evidence="1">
    <location>
        <begin position="3321"/>
        <end position="3361"/>
    </location>
</feature>
<feature type="region of interest" description="Disordered" evidence="1">
    <location>
        <begin position="2592"/>
        <end position="2824"/>
    </location>
</feature>
<feature type="compositionally biased region" description="Acidic residues" evidence="1">
    <location>
        <begin position="1358"/>
        <end position="1368"/>
    </location>
</feature>
<feature type="region of interest" description="Disordered" evidence="1">
    <location>
        <begin position="350"/>
        <end position="1149"/>
    </location>
</feature>
<feature type="compositionally biased region" description="Basic residues" evidence="1">
    <location>
        <begin position="1380"/>
        <end position="1394"/>
    </location>
</feature>
<feature type="compositionally biased region" description="Basic and acidic residues" evidence="1">
    <location>
        <begin position="1634"/>
        <end position="1654"/>
    </location>
</feature>
<dbReference type="GO" id="GO:0005677">
    <property type="term" value="C:chromatin silencing complex"/>
    <property type="evidence" value="ECO:0007669"/>
    <property type="project" value="TreeGrafter"/>
</dbReference>
<feature type="compositionally biased region" description="Basic and acidic residues" evidence="1">
    <location>
        <begin position="1002"/>
        <end position="1015"/>
    </location>
</feature>
<feature type="region of interest" description="Disordered" evidence="1">
    <location>
        <begin position="2489"/>
        <end position="2520"/>
    </location>
</feature>
<dbReference type="PROSITE" id="PS51038">
    <property type="entry name" value="BAH"/>
    <property type="match status" value="1"/>
</dbReference>
<feature type="compositionally biased region" description="Basic residues" evidence="1">
    <location>
        <begin position="688"/>
        <end position="697"/>
    </location>
</feature>
<dbReference type="Gene3D" id="2.30.30.490">
    <property type="match status" value="1"/>
</dbReference>
<feature type="compositionally biased region" description="Low complexity" evidence="1">
    <location>
        <begin position="1818"/>
        <end position="1828"/>
    </location>
</feature>
<dbReference type="PANTHER" id="PTHR46576:SF1">
    <property type="entry name" value="BROMO ADJACENT HOMOLOGY DOMAIN-CONTAINING 1 PROTEIN"/>
    <property type="match status" value="1"/>
</dbReference>
<feature type="compositionally biased region" description="Basic and acidic residues" evidence="1">
    <location>
        <begin position="1202"/>
        <end position="1216"/>
    </location>
</feature>
<feature type="compositionally biased region" description="Pro residues" evidence="1">
    <location>
        <begin position="1746"/>
        <end position="1757"/>
    </location>
</feature>
<proteinExistence type="predicted"/>
<dbReference type="Proteomes" id="UP000075884">
    <property type="component" value="Unassembled WGS sequence"/>
</dbReference>
<feature type="compositionally biased region" description="Low complexity" evidence="1">
    <location>
        <begin position="170"/>
        <end position="188"/>
    </location>
</feature>
<feature type="compositionally biased region" description="Low complexity" evidence="1">
    <location>
        <begin position="289"/>
        <end position="299"/>
    </location>
</feature>
<feature type="compositionally biased region" description="Acidic residues" evidence="1">
    <location>
        <begin position="1320"/>
        <end position="1330"/>
    </location>
</feature>
<dbReference type="GO" id="GO:0000976">
    <property type="term" value="F:transcription cis-regulatory region binding"/>
    <property type="evidence" value="ECO:0007669"/>
    <property type="project" value="TreeGrafter"/>
</dbReference>
<reference evidence="3" key="2">
    <citation type="submission" date="2020-05" db="UniProtKB">
        <authorList>
            <consortium name="EnsemblMetazoa"/>
        </authorList>
    </citation>
    <scope>IDENTIFICATION</scope>
    <source>
        <strain evidence="3">WRAIR2</strain>
    </source>
</reference>
<keyword evidence="4" id="KW-1185">Reference proteome</keyword>
<feature type="domain" description="BAH" evidence="2">
    <location>
        <begin position="3423"/>
        <end position="3571"/>
    </location>
</feature>
<feature type="compositionally biased region" description="Basic and acidic residues" evidence="1">
    <location>
        <begin position="653"/>
        <end position="662"/>
    </location>
</feature>
<feature type="compositionally biased region" description="Gly residues" evidence="1">
    <location>
        <begin position="361"/>
        <end position="379"/>
    </location>
</feature>
<feature type="compositionally biased region" description="Basic and acidic residues" evidence="1">
    <location>
        <begin position="503"/>
        <end position="526"/>
    </location>
</feature>
<dbReference type="InterPro" id="IPR043151">
    <property type="entry name" value="BAH_sf"/>
</dbReference>
<feature type="compositionally biased region" description="Basic and acidic residues" evidence="1">
    <location>
        <begin position="423"/>
        <end position="433"/>
    </location>
</feature>
<organism evidence="3 4">
    <name type="scientific">Anopheles dirus</name>
    <dbReference type="NCBI Taxonomy" id="7168"/>
    <lineage>
        <taxon>Eukaryota</taxon>
        <taxon>Metazoa</taxon>
        <taxon>Ecdysozoa</taxon>
        <taxon>Arthropoda</taxon>
        <taxon>Hexapoda</taxon>
        <taxon>Insecta</taxon>
        <taxon>Pterygota</taxon>
        <taxon>Neoptera</taxon>
        <taxon>Endopterygota</taxon>
        <taxon>Diptera</taxon>
        <taxon>Nematocera</taxon>
        <taxon>Culicoidea</taxon>
        <taxon>Culicidae</taxon>
        <taxon>Anophelinae</taxon>
        <taxon>Anopheles</taxon>
    </lineage>
</organism>
<reference evidence="4" key="1">
    <citation type="submission" date="2013-03" db="EMBL/GenBank/DDBJ databases">
        <title>The Genome Sequence of Anopheles dirus WRAIR2.</title>
        <authorList>
            <consortium name="The Broad Institute Genomics Platform"/>
            <person name="Neafsey D.E."/>
            <person name="Walton C."/>
            <person name="Walker B."/>
            <person name="Young S.K."/>
            <person name="Zeng Q."/>
            <person name="Gargeya S."/>
            <person name="Fitzgerald M."/>
            <person name="Haas B."/>
            <person name="Abouelleil A."/>
            <person name="Allen A.W."/>
            <person name="Alvarado L."/>
            <person name="Arachchi H.M."/>
            <person name="Berlin A.M."/>
            <person name="Chapman S.B."/>
            <person name="Gainer-Dewar J."/>
            <person name="Goldberg J."/>
            <person name="Griggs A."/>
            <person name="Gujja S."/>
            <person name="Hansen M."/>
            <person name="Howarth C."/>
            <person name="Imamovic A."/>
            <person name="Ireland A."/>
            <person name="Larimer J."/>
            <person name="McCowan C."/>
            <person name="Murphy C."/>
            <person name="Pearson M."/>
            <person name="Poon T.W."/>
            <person name="Priest M."/>
            <person name="Roberts A."/>
            <person name="Saif S."/>
            <person name="Shea T."/>
            <person name="Sisk P."/>
            <person name="Sykes S."/>
            <person name="Wortman J."/>
            <person name="Nusbaum C."/>
            <person name="Birren B."/>
        </authorList>
    </citation>
    <scope>NUCLEOTIDE SEQUENCE [LARGE SCALE GENOMIC DNA]</scope>
    <source>
        <strain evidence="4">WRAIR2</strain>
    </source>
</reference>
<feature type="region of interest" description="Disordered" evidence="1">
    <location>
        <begin position="1"/>
        <end position="320"/>
    </location>
</feature>
<feature type="compositionally biased region" description="Low complexity" evidence="1">
    <location>
        <begin position="1283"/>
        <end position="1296"/>
    </location>
</feature>
<evidence type="ECO:0000313" key="4">
    <source>
        <dbReference type="Proteomes" id="UP000075884"/>
    </source>
</evidence>
<feature type="compositionally biased region" description="Basic residues" evidence="1">
    <location>
        <begin position="1073"/>
        <end position="1087"/>
    </location>
</feature>
<feature type="compositionally biased region" description="Low complexity" evidence="1">
    <location>
        <begin position="106"/>
        <end position="150"/>
    </location>
</feature>
<feature type="compositionally biased region" description="Basic and acidic residues" evidence="1">
    <location>
        <begin position="1238"/>
        <end position="1280"/>
    </location>
</feature>
<name>A0A1Y9H228_9DIPT</name>
<feature type="compositionally biased region" description="Basic and acidic residues" evidence="1">
    <location>
        <begin position="759"/>
        <end position="770"/>
    </location>
</feature>
<feature type="compositionally biased region" description="Gly residues" evidence="1">
    <location>
        <begin position="1896"/>
        <end position="1908"/>
    </location>
</feature>
<feature type="compositionally biased region" description="Basic and acidic residues" evidence="1">
    <location>
        <begin position="1402"/>
        <end position="1424"/>
    </location>
</feature>
<feature type="compositionally biased region" description="Low complexity" evidence="1">
    <location>
        <begin position="2592"/>
        <end position="2611"/>
    </location>
</feature>
<feature type="compositionally biased region" description="Low complexity" evidence="1">
    <location>
        <begin position="1600"/>
        <end position="1616"/>
    </location>
</feature>
<feature type="compositionally biased region" description="Low complexity" evidence="1">
    <location>
        <begin position="23"/>
        <end position="58"/>
    </location>
</feature>
<feature type="compositionally biased region" description="Basic and acidic residues" evidence="1">
    <location>
        <begin position="591"/>
        <end position="607"/>
    </location>
</feature>
<feature type="compositionally biased region" description="Low complexity" evidence="1">
    <location>
        <begin position="73"/>
        <end position="95"/>
    </location>
</feature>
<feature type="compositionally biased region" description="Low complexity" evidence="1">
    <location>
        <begin position="718"/>
        <end position="758"/>
    </location>
</feature>
<feature type="compositionally biased region" description="Basic and acidic residues" evidence="1">
    <location>
        <begin position="301"/>
        <end position="315"/>
    </location>
</feature>
<feature type="region of interest" description="Disordered" evidence="1">
    <location>
        <begin position="1977"/>
        <end position="2039"/>
    </location>
</feature>
<feature type="compositionally biased region" description="Low complexity" evidence="1">
    <location>
        <begin position="436"/>
        <end position="445"/>
    </location>
</feature>
<feature type="region of interest" description="Disordered" evidence="1">
    <location>
        <begin position="1702"/>
        <end position="1840"/>
    </location>
</feature>
<feature type="compositionally biased region" description="Basic and acidic residues" evidence="1">
    <location>
        <begin position="961"/>
        <end position="990"/>
    </location>
</feature>
<feature type="compositionally biased region" description="Basic residues" evidence="1">
    <location>
        <begin position="3334"/>
        <end position="3361"/>
    </location>
</feature>
<dbReference type="InterPro" id="IPR053032">
    <property type="entry name" value="BAH_domain-containing"/>
</dbReference>
<protein>
    <recommendedName>
        <fullName evidence="2">BAH domain-containing protein</fullName>
    </recommendedName>
</protein>
<dbReference type="Pfam" id="PF01426">
    <property type="entry name" value="BAH"/>
    <property type="match status" value="1"/>
</dbReference>
<dbReference type="GO" id="GO:0003682">
    <property type="term" value="F:chromatin binding"/>
    <property type="evidence" value="ECO:0007669"/>
    <property type="project" value="InterPro"/>
</dbReference>
<feature type="compositionally biased region" description="Acidic residues" evidence="1">
    <location>
        <begin position="1098"/>
        <end position="1109"/>
    </location>
</feature>
<dbReference type="VEuPathDB" id="VectorBase:ADIR015705"/>
<accession>A0A1Y9H228</accession>
<evidence type="ECO:0000313" key="3">
    <source>
        <dbReference type="EnsemblMetazoa" id="ADIR015705-PB"/>
    </source>
</evidence>
<feature type="compositionally biased region" description="Basic and acidic residues" evidence="1">
    <location>
        <begin position="1300"/>
        <end position="1319"/>
    </location>
</feature>
<dbReference type="GO" id="GO:0031507">
    <property type="term" value="P:heterochromatin formation"/>
    <property type="evidence" value="ECO:0007669"/>
    <property type="project" value="TreeGrafter"/>
</dbReference>
<dbReference type="STRING" id="7168.A0A1Y9H228"/>
<dbReference type="SMART" id="SM00439">
    <property type="entry name" value="BAH"/>
    <property type="match status" value="1"/>
</dbReference>
<feature type="region of interest" description="Disordered" evidence="1">
    <location>
        <begin position="1876"/>
        <end position="1912"/>
    </location>
</feature>
<dbReference type="CDD" id="cd04714">
    <property type="entry name" value="BAH_BAHCC1"/>
    <property type="match status" value="1"/>
</dbReference>
<feature type="compositionally biased region" description="Basic and acidic residues" evidence="1">
    <location>
        <begin position="1481"/>
        <end position="1494"/>
    </location>
</feature>
<evidence type="ECO:0000259" key="2">
    <source>
        <dbReference type="PROSITE" id="PS51038"/>
    </source>
</evidence>
<feature type="region of interest" description="Disordered" evidence="1">
    <location>
        <begin position="2988"/>
        <end position="3147"/>
    </location>
</feature>
<feature type="compositionally biased region" description="Basic and acidic residues" evidence="1">
    <location>
        <begin position="561"/>
        <end position="581"/>
    </location>
</feature>
<feature type="compositionally biased region" description="Basic and acidic residues" evidence="1">
    <location>
        <begin position="1529"/>
        <end position="1556"/>
    </location>
</feature>
<feature type="compositionally biased region" description="Polar residues" evidence="1">
    <location>
        <begin position="210"/>
        <end position="223"/>
    </location>
</feature>
<feature type="compositionally biased region" description="Basic and acidic residues" evidence="1">
    <location>
        <begin position="3083"/>
        <end position="3094"/>
    </location>
</feature>
<feature type="compositionally biased region" description="Basic and acidic residues" evidence="1">
    <location>
        <begin position="446"/>
        <end position="462"/>
    </location>
</feature>
<dbReference type="EnsemblMetazoa" id="ADIR015705-RB">
    <property type="protein sequence ID" value="ADIR015705-PB"/>
    <property type="gene ID" value="ADIR015705"/>
</dbReference>
<dbReference type="GO" id="GO:0045892">
    <property type="term" value="P:negative regulation of DNA-templated transcription"/>
    <property type="evidence" value="ECO:0007669"/>
    <property type="project" value="TreeGrafter"/>
</dbReference>
<dbReference type="PANTHER" id="PTHR46576">
    <property type="entry name" value="BROMO ADJACENT HOMOLOGY DOMAIN-CONTAINING 1 PROTEIN"/>
    <property type="match status" value="1"/>
</dbReference>
<feature type="compositionally biased region" description="Low complexity" evidence="1">
    <location>
        <begin position="802"/>
        <end position="834"/>
    </location>
</feature>